<reference evidence="3" key="1">
    <citation type="submission" date="2016-10" db="EMBL/GenBank/DDBJ databases">
        <authorList>
            <person name="de Groot N.N."/>
        </authorList>
    </citation>
    <scope>NUCLEOTIDE SEQUENCE [LARGE SCALE GENOMIC DNA]</scope>
    <source>
        <strain evidence="3">DSM 24204</strain>
    </source>
</reference>
<dbReference type="OrthoDB" id="5675798at2"/>
<evidence type="ECO:0000313" key="2">
    <source>
        <dbReference type="EMBL" id="MDP8085546.1"/>
    </source>
</evidence>
<dbReference type="InterPro" id="IPR013974">
    <property type="entry name" value="SAF"/>
</dbReference>
<name>A0A1H7X4H0_9PAST</name>
<protein>
    <submittedName>
        <fullName evidence="3">Pilus assembly protein CpaB</fullName>
    </submittedName>
    <submittedName>
        <fullName evidence="2">SAF domain-containing protein</fullName>
    </submittedName>
</protein>
<dbReference type="EMBL" id="FOBN01000011">
    <property type="protein sequence ID" value="SEM28762.1"/>
    <property type="molecule type" value="Genomic_DNA"/>
</dbReference>
<evidence type="ECO:0000313" key="5">
    <source>
        <dbReference type="Proteomes" id="UP001224812"/>
    </source>
</evidence>
<dbReference type="EMBL" id="JASAVS010000012">
    <property type="protein sequence ID" value="MDP8085546.1"/>
    <property type="molecule type" value="Genomic_DNA"/>
</dbReference>
<feature type="domain" description="SAF" evidence="1">
    <location>
        <begin position="57"/>
        <end position="130"/>
    </location>
</feature>
<keyword evidence="5" id="KW-1185">Reference proteome</keyword>
<dbReference type="AlphaFoldDB" id="A0A1H7X4H0"/>
<gene>
    <name evidence="2" type="ORF">QJT92_06385</name>
    <name evidence="3" type="ORF">SAMN05444853_11135</name>
</gene>
<accession>A0A1H7X4H0</accession>
<dbReference type="STRING" id="97481.SAMN05444853_11135"/>
<dbReference type="Pfam" id="PF08666">
    <property type="entry name" value="SAF"/>
    <property type="match status" value="1"/>
</dbReference>
<reference evidence="2 5" key="3">
    <citation type="journal article" date="2023" name="Front. Microbiol.">
        <title>Phylogeography and host specificity of Pasteurellaceae pathogenic to sea-farmed fish in the north-east Atlantic.</title>
        <authorList>
            <person name="Gulla S."/>
            <person name="Colquhoun D.J."/>
            <person name="Olsen A.B."/>
            <person name="Spilsberg B."/>
            <person name="Lagesen K."/>
            <person name="Aakesson C.P."/>
            <person name="Strom S."/>
            <person name="Manji F."/>
            <person name="Birkbeck T.H."/>
            <person name="Nilsen H.K."/>
        </authorList>
    </citation>
    <scope>NUCLEOTIDE SEQUENCE [LARGE SCALE GENOMIC DNA]</scope>
    <source>
        <strain evidence="2 5">VIO11850</strain>
    </source>
</reference>
<dbReference type="GeneID" id="83543780"/>
<sequence length="272" mass="30530">MNYRVLFIISFLILGIGFAGLFLSTEDTPIAPVKTTQTQNAKSEEKTTPKVTTVMITVAVVKKDLVKGHLLQESDYQISNVPLKIVEGETVSLLDYNLKSIFIKEKVKTLQGFLLQQNVAKDSILNPSDILSPHSPDFLVASLEPSQEVAYQVPIRQSDSYLLQTIKGGNYVSIYSFQNSLGRANQHRNDLVKIIDDLLVLQIIRLKQNEDETEQWQQDKSSTVVGFIALKMTAKQIKLLYSLPKEARLILLPVDKPSSNKARGTFIRKLRG</sequence>
<reference evidence="4" key="2">
    <citation type="submission" date="2016-10" db="EMBL/GenBank/DDBJ databases">
        <authorList>
            <person name="Varghese N."/>
            <person name="Submissions S."/>
        </authorList>
    </citation>
    <scope>NUCLEOTIDE SEQUENCE [LARGE SCALE GENOMIC DNA]</scope>
    <source>
        <strain evidence="4">DSM 24204</strain>
    </source>
</reference>
<evidence type="ECO:0000313" key="3">
    <source>
        <dbReference type="EMBL" id="SEM28762.1"/>
    </source>
</evidence>
<dbReference type="Proteomes" id="UP001224812">
    <property type="component" value="Unassembled WGS sequence"/>
</dbReference>
<proteinExistence type="predicted"/>
<evidence type="ECO:0000259" key="1">
    <source>
        <dbReference type="Pfam" id="PF08666"/>
    </source>
</evidence>
<dbReference type="Proteomes" id="UP000198883">
    <property type="component" value="Unassembled WGS sequence"/>
</dbReference>
<evidence type="ECO:0000313" key="4">
    <source>
        <dbReference type="Proteomes" id="UP000198883"/>
    </source>
</evidence>
<organism evidence="3 4">
    <name type="scientific">Phocoenobacter skyensis</name>
    <dbReference type="NCBI Taxonomy" id="97481"/>
    <lineage>
        <taxon>Bacteria</taxon>
        <taxon>Pseudomonadati</taxon>
        <taxon>Pseudomonadota</taxon>
        <taxon>Gammaproteobacteria</taxon>
        <taxon>Pasteurellales</taxon>
        <taxon>Pasteurellaceae</taxon>
        <taxon>Phocoenobacter</taxon>
    </lineage>
</organism>
<dbReference type="RefSeq" id="WP_090921627.1">
    <property type="nucleotide sequence ID" value="NZ_CP016180.1"/>
</dbReference>